<organism evidence="1 2">
    <name type="scientific">Alistipes ihumii AP11</name>
    <dbReference type="NCBI Taxonomy" id="1211813"/>
    <lineage>
        <taxon>Bacteria</taxon>
        <taxon>Pseudomonadati</taxon>
        <taxon>Bacteroidota</taxon>
        <taxon>Bacteroidia</taxon>
        <taxon>Bacteroidales</taxon>
        <taxon>Rikenellaceae</taxon>
        <taxon>Alistipes</taxon>
    </lineage>
</organism>
<accession>A0ABY5V153</accession>
<dbReference type="GeneID" id="82890853"/>
<proteinExistence type="predicted"/>
<dbReference type="Proteomes" id="UP001059295">
    <property type="component" value="Chromosome"/>
</dbReference>
<name>A0ABY5V153_9BACT</name>
<dbReference type="EMBL" id="CP102294">
    <property type="protein sequence ID" value="UWN57936.1"/>
    <property type="molecule type" value="Genomic_DNA"/>
</dbReference>
<protein>
    <submittedName>
        <fullName evidence="1">DUF2284 domain-containing protein</fullName>
    </submittedName>
</protein>
<reference evidence="1" key="1">
    <citation type="journal article" date="2022" name="Cell">
        <title>Design, construction, and in vivo augmentation of a complex gut microbiome.</title>
        <authorList>
            <person name="Cheng A.G."/>
            <person name="Ho P.Y."/>
            <person name="Aranda-Diaz A."/>
            <person name="Jain S."/>
            <person name="Yu F.B."/>
            <person name="Meng X."/>
            <person name="Wang M."/>
            <person name="Iakiviak M."/>
            <person name="Nagashima K."/>
            <person name="Zhao A."/>
            <person name="Murugkar P."/>
            <person name="Patil A."/>
            <person name="Atabakhsh K."/>
            <person name="Weakley A."/>
            <person name="Yan J."/>
            <person name="Brumbaugh A.R."/>
            <person name="Higginbottom S."/>
            <person name="Dimas A."/>
            <person name="Shiver A.L."/>
            <person name="Deutschbauer A."/>
            <person name="Neff N."/>
            <person name="Sonnenburg J.L."/>
            <person name="Huang K.C."/>
            <person name="Fischbach M.A."/>
        </authorList>
    </citation>
    <scope>NUCLEOTIDE SEQUENCE</scope>
    <source>
        <strain evidence="1">AP11</strain>
    </source>
</reference>
<evidence type="ECO:0000313" key="1">
    <source>
        <dbReference type="EMBL" id="UWN57936.1"/>
    </source>
</evidence>
<evidence type="ECO:0000313" key="2">
    <source>
        <dbReference type="Proteomes" id="UP001059295"/>
    </source>
</evidence>
<gene>
    <name evidence="1" type="ORF">NQ491_03925</name>
</gene>
<sequence>MKPNNPTEKPLAVRTYAFASLLVEEYIRRYRDAERFADLCRRCGRYGRCWACPPFSFDAEEYLSGFGTAHLIAARIEPGKRLRALCADAGQSEKQGRALLNEARCELDARLLALEEAWPDSRAFFAGTCFDCPEGTCTRPSDLPCVRPGKIRPSLEALGFDLGRTASELLGIELRWSVDGRLPEYFTLISGFFTNHSIDSLSW</sequence>
<keyword evidence="2" id="KW-1185">Reference proteome</keyword>
<dbReference type="InterPro" id="IPR019271">
    <property type="entry name" value="DUF2284_metal-binding"/>
</dbReference>
<dbReference type="RefSeq" id="WP_019244615.1">
    <property type="nucleotide sequence ID" value="NZ_CAPH01000001.1"/>
</dbReference>
<dbReference type="Pfam" id="PF10050">
    <property type="entry name" value="DUF2284"/>
    <property type="match status" value="1"/>
</dbReference>